<evidence type="ECO:0000313" key="8">
    <source>
        <dbReference type="Proteomes" id="UP000694904"/>
    </source>
</evidence>
<sequence length="420" mass="46094">MGSRYMVYWRVYVYANNLYSLPEDESRSYRECTPLVYRRNSDEVHRLLCFANRELSVLLCNAQAELLTVFDVLQELLLEVNMRSLEFNMSLSYFLGSKTSHFVHELINFARSPYDDMISYECNVSYMERPIEIAKQVADGMVEGEAEGDEETQQQKQPPEQQPVKQQPPPQPPLSTTKLMRNFVEFSKCVDEDECVGFSAELEAEDEVPDEIEDLLDMSDTNTESPLVIELHRLLAEHNATGVLRSRQRAGQASSDQVQSSDNTAAAGAASNGLAAAAGGGAAATGTTGGVFDMNTNTVINMNSNSNSNSISSTNNNSNTAGTSSNLLSNDLGLEVAIERSMLDPDIFMPRRGQPLLPTAGYPRNLARPTDPNSGAAAMAAAAASMPRLSSSLRAALRSRSRGSSVTPKRRRTTNRDVDH</sequence>
<protein>
    <recommendedName>
        <fullName evidence="2">RING-type E3 ubiquitin transferase</fullName>
        <ecNumber evidence="2">2.3.2.27</ecNumber>
    </recommendedName>
</protein>
<reference evidence="8" key="2">
    <citation type="journal article" date="2016" name="G3 (Bethesda)">
        <title>Genome Evolution in Three Species of Cactophilic Drosophila.</title>
        <authorList>
            <person name="Sanchez-Flores A."/>
            <person name="Penazola F."/>
            <person name="Carpinteyro-Ponce J."/>
            <person name="Nazario-Yepiz N."/>
            <person name="Abreu-Goodger C."/>
            <person name="Machado C.A."/>
            <person name="Markow T.A."/>
        </authorList>
    </citation>
    <scope>NUCLEOTIDE SEQUENCE [LARGE SCALE GENOMIC DNA]</scope>
</reference>
<evidence type="ECO:0000256" key="2">
    <source>
        <dbReference type="ARBA" id="ARBA00012483"/>
    </source>
</evidence>
<keyword evidence="5" id="KW-0804">Transcription</keyword>
<gene>
    <name evidence="9" type="primary">LOC108614871</name>
</gene>
<dbReference type="EC" id="2.3.2.27" evidence="2"/>
<dbReference type="PANTHER" id="PTHR46077">
    <property type="entry name" value="E3 UBIQUITIN-PROTEIN LIGASE TOPORS"/>
    <property type="match status" value="1"/>
</dbReference>
<dbReference type="RefSeq" id="XP_017864582.1">
    <property type="nucleotide sequence ID" value="XM_018009093.1"/>
</dbReference>
<comment type="catalytic activity">
    <reaction evidence="1">
        <text>S-ubiquitinyl-[E2 ubiquitin-conjugating enzyme]-L-cysteine + [acceptor protein]-L-lysine = [E2 ubiquitin-conjugating enzyme]-L-cysteine + N(6)-ubiquitinyl-[acceptor protein]-L-lysine.</text>
        <dbReference type="EC" id="2.3.2.27"/>
    </reaction>
</comment>
<feature type="region of interest" description="Disordered" evidence="6">
    <location>
        <begin position="303"/>
        <end position="324"/>
    </location>
</feature>
<proteinExistence type="predicted"/>
<dbReference type="GeneID" id="108614871"/>
<evidence type="ECO:0000256" key="5">
    <source>
        <dbReference type="ARBA" id="ARBA00023163"/>
    </source>
</evidence>
<evidence type="ECO:0000256" key="4">
    <source>
        <dbReference type="ARBA" id="ARBA00023015"/>
    </source>
</evidence>
<evidence type="ECO:0000313" key="9">
    <source>
        <dbReference type="RefSeq" id="XP_017864582.1"/>
    </source>
</evidence>
<name>A0ABM1PBJ6_DROAR</name>
<dbReference type="PANTHER" id="PTHR46077:SF1">
    <property type="entry name" value="TOP1 BINDING ARGININE_SERINE RICH PROTEIN, E3 UBIQUITIN LIGASE"/>
    <property type="match status" value="1"/>
</dbReference>
<dbReference type="InterPro" id="IPR058745">
    <property type="entry name" value="PWI_Topors"/>
</dbReference>
<feature type="region of interest" description="Disordered" evidence="6">
    <location>
        <begin position="367"/>
        <end position="420"/>
    </location>
</feature>
<reference evidence="8" key="1">
    <citation type="journal article" date="1997" name="Nucleic Acids Res.">
        <title>tRNAscan-SE: a program for improved detection of transfer RNA genes in genomic sequence.</title>
        <authorList>
            <person name="Lowe T.M."/>
            <person name="Eddy S.R."/>
        </authorList>
    </citation>
    <scope>NUCLEOTIDE SEQUENCE [LARGE SCALE GENOMIC DNA]</scope>
</reference>
<feature type="region of interest" description="Disordered" evidence="6">
    <location>
        <begin position="144"/>
        <end position="176"/>
    </location>
</feature>
<feature type="domain" description="Topors PWI-like" evidence="7">
    <location>
        <begin position="36"/>
        <end position="112"/>
    </location>
</feature>
<evidence type="ECO:0000259" key="7">
    <source>
        <dbReference type="Pfam" id="PF26084"/>
    </source>
</evidence>
<keyword evidence="8" id="KW-1185">Reference proteome</keyword>
<organism evidence="8 9">
    <name type="scientific">Drosophila arizonae</name>
    <name type="common">Fruit fly</name>
    <dbReference type="NCBI Taxonomy" id="7263"/>
    <lineage>
        <taxon>Eukaryota</taxon>
        <taxon>Metazoa</taxon>
        <taxon>Ecdysozoa</taxon>
        <taxon>Arthropoda</taxon>
        <taxon>Hexapoda</taxon>
        <taxon>Insecta</taxon>
        <taxon>Pterygota</taxon>
        <taxon>Neoptera</taxon>
        <taxon>Endopterygota</taxon>
        <taxon>Diptera</taxon>
        <taxon>Brachycera</taxon>
        <taxon>Muscomorpha</taxon>
        <taxon>Ephydroidea</taxon>
        <taxon>Drosophilidae</taxon>
        <taxon>Drosophila</taxon>
    </lineage>
</organism>
<feature type="compositionally biased region" description="Low complexity" evidence="6">
    <location>
        <begin position="154"/>
        <end position="165"/>
    </location>
</feature>
<evidence type="ECO:0000256" key="1">
    <source>
        <dbReference type="ARBA" id="ARBA00000900"/>
    </source>
</evidence>
<reference evidence="9" key="3">
    <citation type="submission" date="2025-08" db="UniProtKB">
        <authorList>
            <consortium name="RefSeq"/>
        </authorList>
    </citation>
    <scope>IDENTIFICATION</scope>
    <source>
        <tissue evidence="9">Whole organism</tissue>
    </source>
</reference>
<feature type="compositionally biased region" description="Low complexity" evidence="6">
    <location>
        <begin position="374"/>
        <end position="405"/>
    </location>
</feature>
<dbReference type="Proteomes" id="UP000694904">
    <property type="component" value="Chromosome 5"/>
</dbReference>
<feature type="region of interest" description="Disordered" evidence="6">
    <location>
        <begin position="245"/>
        <end position="265"/>
    </location>
</feature>
<accession>A0ABM1PBJ6</accession>
<dbReference type="Pfam" id="PF26084">
    <property type="entry name" value="PWI_Topors"/>
    <property type="match status" value="1"/>
</dbReference>
<keyword evidence="4" id="KW-0805">Transcription regulation</keyword>
<evidence type="ECO:0000256" key="6">
    <source>
        <dbReference type="SAM" id="MobiDB-lite"/>
    </source>
</evidence>
<keyword evidence="3" id="KW-0808">Transferase</keyword>
<evidence type="ECO:0000256" key="3">
    <source>
        <dbReference type="ARBA" id="ARBA00022679"/>
    </source>
</evidence>
<feature type="compositionally biased region" description="Polar residues" evidence="6">
    <location>
        <begin position="249"/>
        <end position="263"/>
    </location>
</feature>